<feature type="signal peptide" evidence="2">
    <location>
        <begin position="1"/>
        <end position="21"/>
    </location>
</feature>
<evidence type="ECO:0008006" key="5">
    <source>
        <dbReference type="Google" id="ProtNLM"/>
    </source>
</evidence>
<keyword evidence="2" id="KW-0732">Signal</keyword>
<accession>A0A132EI22</accession>
<evidence type="ECO:0000256" key="1">
    <source>
        <dbReference type="SAM" id="MobiDB-lite"/>
    </source>
</evidence>
<feature type="region of interest" description="Disordered" evidence="1">
    <location>
        <begin position="30"/>
        <end position="63"/>
    </location>
</feature>
<dbReference type="EMBL" id="LPJR01000025">
    <property type="protein sequence ID" value="KWF30762.1"/>
    <property type="molecule type" value="Genomic_DNA"/>
</dbReference>
<dbReference type="RefSeq" id="WP_060240951.1">
    <property type="nucleotide sequence ID" value="NZ_LPJR01000025.1"/>
</dbReference>
<dbReference type="SUPFAM" id="SSF53649">
    <property type="entry name" value="Alkaline phosphatase-like"/>
    <property type="match status" value="1"/>
</dbReference>
<evidence type="ECO:0000313" key="4">
    <source>
        <dbReference type="Proteomes" id="UP000062912"/>
    </source>
</evidence>
<dbReference type="Gene3D" id="3.40.720.10">
    <property type="entry name" value="Alkaline Phosphatase, subunit A"/>
    <property type="match status" value="1"/>
</dbReference>
<proteinExistence type="predicted"/>
<dbReference type="SUPFAM" id="SSF49899">
    <property type="entry name" value="Concanavalin A-like lectins/glucanases"/>
    <property type="match status" value="1"/>
</dbReference>
<name>A0A132EI22_9BURK</name>
<comment type="caution">
    <text evidence="3">The sequence shown here is derived from an EMBL/GenBank/DDBJ whole genome shotgun (WGS) entry which is preliminary data.</text>
</comment>
<feature type="compositionally biased region" description="Gly residues" evidence="1">
    <location>
        <begin position="42"/>
        <end position="55"/>
    </location>
</feature>
<dbReference type="InterPro" id="IPR013320">
    <property type="entry name" value="ConA-like_dom_sf"/>
</dbReference>
<dbReference type="AlphaFoldDB" id="A0A132EI22"/>
<dbReference type="Gene3D" id="2.60.120.200">
    <property type="match status" value="1"/>
</dbReference>
<evidence type="ECO:0000313" key="3">
    <source>
        <dbReference type="EMBL" id="KWF30762.1"/>
    </source>
</evidence>
<dbReference type="Proteomes" id="UP000062912">
    <property type="component" value="Unassembled WGS sequence"/>
</dbReference>
<gene>
    <name evidence="3" type="ORF">WT56_12115</name>
</gene>
<feature type="chain" id="PRO_5007290820" description="Type I phosphodiesterase/nucleotide pyrophosphatase" evidence="2">
    <location>
        <begin position="22"/>
        <end position="709"/>
    </location>
</feature>
<reference evidence="3 4" key="1">
    <citation type="submission" date="2015-11" db="EMBL/GenBank/DDBJ databases">
        <title>Expanding the genomic diversity of Burkholderia species for the development of highly accurate diagnostics.</title>
        <authorList>
            <person name="Sahl J."/>
            <person name="Keim P."/>
            <person name="Wagner D."/>
        </authorList>
    </citation>
    <scope>NUCLEOTIDE SEQUENCE [LARGE SCALE GENOMIC DNA]</scope>
    <source>
        <strain evidence="3 4">MSMB368WGS</strain>
    </source>
</reference>
<organism evidence="3 4">
    <name type="scientific">Burkholderia pseudomultivorans</name>
    <dbReference type="NCBI Taxonomy" id="1207504"/>
    <lineage>
        <taxon>Bacteria</taxon>
        <taxon>Pseudomonadati</taxon>
        <taxon>Pseudomonadota</taxon>
        <taxon>Betaproteobacteria</taxon>
        <taxon>Burkholderiales</taxon>
        <taxon>Burkholderiaceae</taxon>
        <taxon>Burkholderia</taxon>
        <taxon>Burkholderia cepacia complex</taxon>
    </lineage>
</organism>
<dbReference type="InterPro" id="IPR017850">
    <property type="entry name" value="Alkaline_phosphatase_core_sf"/>
</dbReference>
<evidence type="ECO:0000256" key="2">
    <source>
        <dbReference type="SAM" id="SignalP"/>
    </source>
</evidence>
<dbReference type="OrthoDB" id="1956004at2"/>
<sequence length="709" mass="71436">MRKTTLARLLCGLTLVGALGACGGNMDGPAGGSASASANAAGGNGNGNNGNGNGNSGTPPGQQVTNHALVIELDGVTYAALAAGIGNGTLPNLAKLHVAPAYSGGVNGLPSQQPNLDTPSWATLLTGTWGNRHQVLSDAPNQALQAPTAFDTLKTANAGLLGAAVGSPGLASLLSAERNAGNLDTLASCASVDNCVTQQSVAMIDQGYSLVVAQYHSAQDAALNYGLGAAAYANTLAQLDAAVGALVAETAKRNKENWLIVVTGGHGLNAAGGSDGLPLLSESTTFIAMNQADNGRLGSAAQPASLADLHTRASIADIAPTLLAQFGALPAPSAYEMDGGELIGAQPVSQLAGTTSADGHSVVLTWAAPASGAITVYRAGQPIATLPAGTTAYTDSDLGLTAAGTYSFDYVVTAGSAPVGSIARIAYVPPPPPPPPLATTLKNGLASYYPFGALPAVDALNASTMSAFAADANGGSLTADPFGGQALQVTTQIVDANGYDGYKLVQNADIATQAQFTIGLWVKTPCTDVVGFGTPVFANKNWQSGKNPGIAIGLFPQVSGAPSGTCNLQYNAGDGTNRNDLKTMSVSANQWAYAAFVIDTVAKTMTAYTFDPVLGEQKQSTPLTVSVAALPGLGTKTFGVNEDGTGQYHMLACGHPASYYSGGYTVNACTTVKPNVESFADVAMWSRVVTEAELQSIAGSGKPLSTILH</sequence>
<feature type="compositionally biased region" description="Low complexity" evidence="1">
    <location>
        <begin position="32"/>
        <end position="41"/>
    </location>
</feature>
<dbReference type="PROSITE" id="PS51257">
    <property type="entry name" value="PROKAR_LIPOPROTEIN"/>
    <property type="match status" value="1"/>
</dbReference>
<protein>
    <recommendedName>
        <fullName evidence="5">Type I phosphodiesterase/nucleotide pyrophosphatase</fullName>
    </recommendedName>
</protein>